<keyword evidence="2" id="KW-1185">Reference proteome</keyword>
<dbReference type="Gramene" id="ERM98898">
    <property type="protein sequence ID" value="ERM98898"/>
    <property type="gene ID" value="AMTR_s00114p00053810"/>
</dbReference>
<evidence type="ECO:0000313" key="2">
    <source>
        <dbReference type="Proteomes" id="UP000017836"/>
    </source>
</evidence>
<dbReference type="Proteomes" id="UP000017836">
    <property type="component" value="Unassembled WGS sequence"/>
</dbReference>
<dbReference type="HOGENOM" id="CLU_1779944_0_0_1"/>
<accession>W1NU97</accession>
<dbReference type="EMBL" id="KI395136">
    <property type="protein sequence ID" value="ERM98898.1"/>
    <property type="molecule type" value="Genomic_DNA"/>
</dbReference>
<proteinExistence type="predicted"/>
<name>W1NU97_AMBTC</name>
<reference evidence="2" key="1">
    <citation type="journal article" date="2013" name="Science">
        <title>The Amborella genome and the evolution of flowering plants.</title>
        <authorList>
            <consortium name="Amborella Genome Project"/>
        </authorList>
    </citation>
    <scope>NUCLEOTIDE SEQUENCE [LARGE SCALE GENOMIC DNA]</scope>
</reference>
<dbReference type="AlphaFoldDB" id="W1NU97"/>
<sequence length="146" mass="16540">MDEIDRVEGQTLHLETIDDLLLEDGERTARGSRDEGGRLEEGTKRFYRGIIEEGRLGIGTNEVERDDVTALLRFERLLPGQATRDFDFLGFRGGLETSFARPENIMVARGGVEDGEPLQRVEFRNRTTVGQEQWEPKMGVAPSMTR</sequence>
<evidence type="ECO:0000313" key="1">
    <source>
        <dbReference type="EMBL" id="ERM98898.1"/>
    </source>
</evidence>
<protein>
    <submittedName>
        <fullName evidence="1">Uncharacterized protein</fullName>
    </submittedName>
</protein>
<organism evidence="1 2">
    <name type="scientific">Amborella trichopoda</name>
    <dbReference type="NCBI Taxonomy" id="13333"/>
    <lineage>
        <taxon>Eukaryota</taxon>
        <taxon>Viridiplantae</taxon>
        <taxon>Streptophyta</taxon>
        <taxon>Embryophyta</taxon>
        <taxon>Tracheophyta</taxon>
        <taxon>Spermatophyta</taxon>
        <taxon>Magnoliopsida</taxon>
        <taxon>Amborellales</taxon>
        <taxon>Amborellaceae</taxon>
        <taxon>Amborella</taxon>
    </lineage>
</organism>
<gene>
    <name evidence="1" type="ORF">AMTR_s00114p00053810</name>
</gene>